<accession>A0ACC2V3U0</accession>
<reference evidence="1" key="1">
    <citation type="submission" date="2023-04" db="EMBL/GenBank/DDBJ databases">
        <title>Draft Genome sequencing of Naganishia species isolated from polar environments using Oxford Nanopore Technology.</title>
        <authorList>
            <person name="Leo P."/>
            <person name="Venkateswaran K."/>
        </authorList>
    </citation>
    <scope>NUCLEOTIDE SEQUENCE</scope>
    <source>
        <strain evidence="1">MNA-CCFEE 5423</strain>
    </source>
</reference>
<protein>
    <submittedName>
        <fullName evidence="1">Uncharacterized protein</fullName>
    </submittedName>
</protein>
<proteinExistence type="predicted"/>
<sequence>MTTNDILPNGLLGSSPRKHKKPLPSPRKKGSTASQVISRPQSTTIPTGSVLKPVSSNFFYQHDETSTRTGLSSRSRILIGSREANEWKKRKAAEQDGGVPWMLGKPMNSGKGFAGCGALQESLHDSKRIKLALVDANTTSQATRALHISSSEKELNIPYTLGEEERSGTKKQFPLFMPSPSPKKLASTASRPQVSDKQAKQLLDDLLEGLDTDVGFFDDDLDSTSVDEGNHLGEDGIGIEFGKSEYMSPVSRDELKPEQQTDFEMCDWMKVGQPALKDETTVSLSDDVENGAKNIDVASVEAKPEITTELKNNPGQDTDSEYADEFDYDDINLDDLDLAANKDGSGTITPTAGPVSTYPILNPPIHSPSQPINAAYDPLPWRRCIVESVSAENDTNHGFGQTEKVVQCRVVESFAAHGTEDAKGEKGVQVGTVLQCRLKGEWADLVLASGDIVNIISPELAKVQPRKDPQLSPSKAEKVQLSFSFQTPSNYLITHPDILFPMTSLAGAVGCRRKPLVMDLVKGSGGNASSKPLLYGNILHELLQDTFQTRKFSAQDMKSCLDTLLRKPGYQLDIWSCDLGVEEVRAEVWEKALQSLVTFGNKWVGEKPNDMATLHNSLAKLAITGLHDIEEAIWSPKWGMKGKIDASVQATIRLPGKNVKPGFPSLESDGQIQSGPMPFEIKTGRSVGVMEHRAQTMLYTLLMEERYRTPIKSGLLYYTQTDAVLEVPAATGEIRSLLMARNELAGYASRKRVRQEHDKLERGTQTYTQECKPLAIPAPADTKHPGRGLVELQADADDEFAHLDDVLPDLHTMDSLGASAARLQATGISLTRDMEELPILPPTIDNERECARCYASDACMLYRRAIDGVEPHDNDPIAEIFGRKTGHLTPEDLSFFSHWEELVSIEEQDMMRFKNQLWTMTAKQREKSGRCFANMKIIKHENEDGAVLTKIHKHIYTFVRATEKDGVHGSQSSTSFLSGHIGKNDPISLSIEPEFLAIGRGFVLDLTPTEVTIGTNLEINIDALLDRSGRDRSTPIVWRVDKDEMLAGTAKMRNNLAKLFLAEEAGGDHRRRDLIVHLQPPKFEEVHAPNDDEIPEHLNPDQRLAMKKVLTAKDYALILGMPGTGKTTTIAEIILALVKRGKSVLLTSYTHSAVDTILMKLVNSDHKILRLGNADRIHPDVRHLSLDAQGAADSLSQLEDRLLSPQIVATTCLSIDHPVLSRRKFDYCIVDEASQITLPSCIGPLRFADSFVLVGDHFQLPPIVKNAEARRGGLDISLFKLLCDNHPEAVVDLSYQYRMNADVMSLSNTLIYNNRLKCGSDTVANQALEIPEKLGAHKCNESCWISQTLLPNVKTVFLNTDKMPAQEARAGDLVYNHVEANLVFQLTSELVACGIKEEQIGVITPYRQQIKMLSAMLQDMKGIEVMTSDKSQGRDKDCIIISMVRSNDLGSIGELLRDWRRINVSFTRAKKKLIIIGSKSTLSADDRLLSDFFALVKERDWIADLPQNAVSMHSDVFVSPVNALSESKEKEARSPRTSKVAKLSQSLVDSKPFMRDILNDTKET</sequence>
<evidence type="ECO:0000313" key="1">
    <source>
        <dbReference type="EMBL" id="KAJ9093859.1"/>
    </source>
</evidence>
<gene>
    <name evidence="1" type="ORF">QFC21_006232</name>
</gene>
<keyword evidence="2" id="KW-1185">Reference proteome</keyword>
<dbReference type="Proteomes" id="UP001227268">
    <property type="component" value="Unassembled WGS sequence"/>
</dbReference>
<organism evidence="1 2">
    <name type="scientific">Naganishia friedmannii</name>
    <dbReference type="NCBI Taxonomy" id="89922"/>
    <lineage>
        <taxon>Eukaryota</taxon>
        <taxon>Fungi</taxon>
        <taxon>Dikarya</taxon>
        <taxon>Basidiomycota</taxon>
        <taxon>Agaricomycotina</taxon>
        <taxon>Tremellomycetes</taxon>
        <taxon>Filobasidiales</taxon>
        <taxon>Filobasidiaceae</taxon>
        <taxon>Naganishia</taxon>
    </lineage>
</organism>
<dbReference type="EMBL" id="JASBWT010000028">
    <property type="protein sequence ID" value="KAJ9093859.1"/>
    <property type="molecule type" value="Genomic_DNA"/>
</dbReference>
<evidence type="ECO:0000313" key="2">
    <source>
        <dbReference type="Proteomes" id="UP001227268"/>
    </source>
</evidence>
<comment type="caution">
    <text evidence="1">The sequence shown here is derived from an EMBL/GenBank/DDBJ whole genome shotgun (WGS) entry which is preliminary data.</text>
</comment>
<name>A0ACC2V3U0_9TREE</name>